<feature type="repeat" description="WD" evidence="3">
    <location>
        <begin position="252"/>
        <end position="302"/>
    </location>
</feature>
<comment type="caution">
    <text evidence="4">The sequence shown here is derived from an EMBL/GenBank/DDBJ whole genome shotgun (WGS) entry which is preliminary data.</text>
</comment>
<sequence length="345" mass="39805">MLDTFRSSSKLLKTFKEHTSCVTSIDYSTFHHQLICSASSDKTVRVWDVKKNEQIEFNEHSSNVNCVKFSPYHRHDVICSSLHDNTIHFWDFKKKQQLEVFEGHNSAVYGIEFSSFNFGRYLCSGSSDKTIRLWDVETSKTLYIFKKHRNIVCCVTFSPLQSNQNNYDYDKSNSIGVIGGNGYTICSGSWDNTIRIWDIETAKQITKSNRHKGIVKSVKYGSNKLANTILSGSDDKNVRLWDIRSDRQSYVFNGHTNFVNAVEYSPFIAKPSKYFNEHLVCSASNDNTIRFWDIRSNKKEFYLIQGKNKDNGICSLKFLLIQRGEDIIKMSLCYGSRKGFIHIRG</sequence>
<evidence type="ECO:0000256" key="3">
    <source>
        <dbReference type="PROSITE-ProRule" id="PRU00221"/>
    </source>
</evidence>
<dbReference type="PANTHER" id="PTHR22847">
    <property type="entry name" value="WD40 REPEAT PROTEIN"/>
    <property type="match status" value="1"/>
</dbReference>
<organism evidence="4 5">
    <name type="scientific">Reticulomyxa filosa</name>
    <dbReference type="NCBI Taxonomy" id="46433"/>
    <lineage>
        <taxon>Eukaryota</taxon>
        <taxon>Sar</taxon>
        <taxon>Rhizaria</taxon>
        <taxon>Retaria</taxon>
        <taxon>Foraminifera</taxon>
        <taxon>Monothalamids</taxon>
        <taxon>Reticulomyxidae</taxon>
        <taxon>Reticulomyxa</taxon>
    </lineage>
</organism>
<evidence type="ECO:0000313" key="4">
    <source>
        <dbReference type="EMBL" id="ETO05850.1"/>
    </source>
</evidence>
<keyword evidence="1 3" id="KW-0853">WD repeat</keyword>
<dbReference type="AlphaFoldDB" id="X6LYQ1"/>
<proteinExistence type="predicted"/>
<dbReference type="SUPFAM" id="SSF50978">
    <property type="entry name" value="WD40 repeat-like"/>
    <property type="match status" value="1"/>
</dbReference>
<protein>
    <submittedName>
        <fullName evidence="4">WD repeat-containing protein</fullName>
    </submittedName>
</protein>
<dbReference type="InterPro" id="IPR019775">
    <property type="entry name" value="WD40_repeat_CS"/>
</dbReference>
<keyword evidence="2" id="KW-0677">Repeat</keyword>
<dbReference type="InterPro" id="IPR001680">
    <property type="entry name" value="WD40_rpt"/>
</dbReference>
<evidence type="ECO:0000256" key="2">
    <source>
        <dbReference type="ARBA" id="ARBA00022737"/>
    </source>
</evidence>
<feature type="repeat" description="WD" evidence="3">
    <location>
        <begin position="101"/>
        <end position="144"/>
    </location>
</feature>
<reference evidence="4 5" key="1">
    <citation type="journal article" date="2013" name="Curr. Biol.">
        <title>The Genome of the Foraminiferan Reticulomyxa filosa.</title>
        <authorList>
            <person name="Glockner G."/>
            <person name="Hulsmann N."/>
            <person name="Schleicher M."/>
            <person name="Noegel A.A."/>
            <person name="Eichinger L."/>
            <person name="Gallinger C."/>
            <person name="Pawlowski J."/>
            <person name="Sierra R."/>
            <person name="Euteneuer U."/>
            <person name="Pillet L."/>
            <person name="Moustafa A."/>
            <person name="Platzer M."/>
            <person name="Groth M."/>
            <person name="Szafranski K."/>
            <person name="Schliwa M."/>
        </authorList>
    </citation>
    <scope>NUCLEOTIDE SEQUENCE [LARGE SCALE GENOMIC DNA]</scope>
</reference>
<dbReference type="CDD" id="cd00200">
    <property type="entry name" value="WD40"/>
    <property type="match status" value="1"/>
</dbReference>
<dbReference type="PROSITE" id="PS50294">
    <property type="entry name" value="WD_REPEATS_REGION"/>
    <property type="match status" value="5"/>
</dbReference>
<evidence type="ECO:0000256" key="1">
    <source>
        <dbReference type="ARBA" id="ARBA00022574"/>
    </source>
</evidence>
<accession>X6LYQ1</accession>
<dbReference type="OrthoDB" id="10251381at2759"/>
<dbReference type="PRINTS" id="PR00320">
    <property type="entry name" value="GPROTEINBRPT"/>
</dbReference>
<dbReference type="GO" id="GO:1990234">
    <property type="term" value="C:transferase complex"/>
    <property type="evidence" value="ECO:0007669"/>
    <property type="project" value="UniProtKB-ARBA"/>
</dbReference>
<dbReference type="SMART" id="SM00320">
    <property type="entry name" value="WD40"/>
    <property type="match status" value="6"/>
</dbReference>
<dbReference type="EMBL" id="ASPP01027725">
    <property type="protein sequence ID" value="ETO05850.1"/>
    <property type="molecule type" value="Genomic_DNA"/>
</dbReference>
<feature type="repeat" description="WD" evidence="3">
    <location>
        <begin position="208"/>
        <end position="251"/>
    </location>
</feature>
<dbReference type="Gene3D" id="2.130.10.10">
    <property type="entry name" value="YVTN repeat-like/Quinoprotein amine dehydrogenase"/>
    <property type="match status" value="2"/>
</dbReference>
<dbReference type="Pfam" id="PF00400">
    <property type="entry name" value="WD40"/>
    <property type="match status" value="6"/>
</dbReference>
<dbReference type="InterPro" id="IPR020472">
    <property type="entry name" value="WD40_PAC1"/>
</dbReference>
<feature type="repeat" description="WD" evidence="3">
    <location>
        <begin position="15"/>
        <end position="57"/>
    </location>
</feature>
<dbReference type="PROSITE" id="PS00678">
    <property type="entry name" value="WD_REPEATS_1"/>
    <property type="match status" value="6"/>
</dbReference>
<keyword evidence="5" id="KW-1185">Reference proteome</keyword>
<dbReference type="InterPro" id="IPR036322">
    <property type="entry name" value="WD40_repeat_dom_sf"/>
</dbReference>
<feature type="repeat" description="WD" evidence="3">
    <location>
        <begin position="57"/>
        <end position="100"/>
    </location>
</feature>
<dbReference type="InterPro" id="IPR015943">
    <property type="entry name" value="WD40/YVTN_repeat-like_dom_sf"/>
</dbReference>
<dbReference type="PANTHER" id="PTHR22847:SF637">
    <property type="entry name" value="WD REPEAT DOMAIN 5B"/>
    <property type="match status" value="1"/>
</dbReference>
<evidence type="ECO:0000313" key="5">
    <source>
        <dbReference type="Proteomes" id="UP000023152"/>
    </source>
</evidence>
<dbReference type="PROSITE" id="PS50082">
    <property type="entry name" value="WD_REPEATS_2"/>
    <property type="match status" value="6"/>
</dbReference>
<dbReference type="Proteomes" id="UP000023152">
    <property type="component" value="Unassembled WGS sequence"/>
</dbReference>
<name>X6LYQ1_RETFI</name>
<feature type="repeat" description="WD" evidence="3">
    <location>
        <begin position="181"/>
        <end position="207"/>
    </location>
</feature>
<gene>
    <name evidence="4" type="ORF">RFI_31548</name>
</gene>